<accession>A0A8H3EC81</accession>
<reference evidence="1" key="1">
    <citation type="submission" date="2021-03" db="EMBL/GenBank/DDBJ databases">
        <authorList>
            <person name="Tagirdzhanova G."/>
        </authorList>
    </citation>
    <scope>NUCLEOTIDE SEQUENCE</scope>
</reference>
<evidence type="ECO:0000313" key="2">
    <source>
        <dbReference type="Proteomes" id="UP000664521"/>
    </source>
</evidence>
<gene>
    <name evidence="1" type="ORF">HETSPECPRED_000068</name>
</gene>
<organism evidence="1 2">
    <name type="scientific">Heterodermia speciosa</name>
    <dbReference type="NCBI Taxonomy" id="116794"/>
    <lineage>
        <taxon>Eukaryota</taxon>
        <taxon>Fungi</taxon>
        <taxon>Dikarya</taxon>
        <taxon>Ascomycota</taxon>
        <taxon>Pezizomycotina</taxon>
        <taxon>Lecanoromycetes</taxon>
        <taxon>OSLEUM clade</taxon>
        <taxon>Lecanoromycetidae</taxon>
        <taxon>Caliciales</taxon>
        <taxon>Physciaceae</taxon>
        <taxon>Heterodermia</taxon>
    </lineage>
</organism>
<proteinExistence type="predicted"/>
<comment type="caution">
    <text evidence="1">The sequence shown here is derived from an EMBL/GenBank/DDBJ whole genome shotgun (WGS) entry which is preliminary data.</text>
</comment>
<evidence type="ECO:0008006" key="3">
    <source>
        <dbReference type="Google" id="ProtNLM"/>
    </source>
</evidence>
<dbReference type="EMBL" id="CAJPDS010000001">
    <property type="protein sequence ID" value="CAF9902955.1"/>
    <property type="molecule type" value="Genomic_DNA"/>
</dbReference>
<protein>
    <recommendedName>
        <fullName evidence="3">F-box domain-containing protein</fullName>
    </recommendedName>
</protein>
<keyword evidence="2" id="KW-1185">Reference proteome</keyword>
<sequence>MRDFIVIARTTLLTLSSAYSLTSRTYTKKADFVSAMSLQAFPVELIKLIGENLCYMDLKSFRQTERRMSEIFNKQSVHPPDRLAYTVEAAKLANLNLGPPIPFRPLSKALNNLEQGIRYSLESALGCCFQRDYESFLVPTPQATTFIHRSTIPLEDLHLSLLMKPCRYTGEFEKVHLYQYYIWELSCYVYVPWSQLSSAGRHNHPWDYLWNRLVWLQMWDLNYIEAFRRDIALAQRIRGEERETERASRQGRACFRWMWHPQ</sequence>
<dbReference type="Proteomes" id="UP000664521">
    <property type="component" value="Unassembled WGS sequence"/>
</dbReference>
<evidence type="ECO:0000313" key="1">
    <source>
        <dbReference type="EMBL" id="CAF9902955.1"/>
    </source>
</evidence>
<dbReference type="AlphaFoldDB" id="A0A8H3EC81"/>
<name>A0A8H3EC81_9LECA</name>